<dbReference type="PATRIC" id="fig|717962.3.peg.2719"/>
<protein>
    <submittedName>
        <fullName evidence="6">Fibro-slime domain</fullName>
    </submittedName>
</protein>
<dbReference type="InterPro" id="IPR041033">
    <property type="entry name" value="SpaA_PFL_dom_1"/>
</dbReference>
<sequence length="1745" mass="191221">MLSKFNNKKHRRLTALLLCVALMLGSVTSVSADISAADSETEVQNYAEEPTTEAVSYGASEAQTEVQEGTPVAEETETPAADTQQTEAHTEVATEAHTETAAETQAAETTETEVETETETEIVAQQLEYEDDQVKVHVTASEEGIIPDHASLKVVPLVKQEVTNEMTDEQKQEVEAINKKYDEAEKKLTEKAEKEAYDIAGFLAYDISLVDADGNKVEPNGDVKVTMDYKQPVIAEDAVQTVNDTEWLNSTKDLDVTVLHLEEDNKGKVTDVVDMTAEDTNGDAEINTTSENEIQKVTITTNSFSTFAITYSKYSVKVKYVDQNGTEITSDQFTQKNVLIKEDEDLVISDGDKVKIPETVTIDNKTYQYTGARLDKVSGKNVYSVKIDDRKWKYKEKSDGSDKKWKDGKGGTIYLVYQEQTQEQPTALTTVDTIDSTSKGITMRMINYSKPANGLSNDIGGPYKNGNGGIEQNLLNRVLTEGYPVTVRGKSLKTLFTGGTNVNHLFLQSSFDRDGSYEYSSFKNYAYLEDDGNFTVYDALGTPSNENYLWYKRGNFMPYNSINVNNVSTNKNRYDENGNPLSTSDPAYDKTLYKTQGDNDYYFGMYVEADFNQPSNGKLNNGSDMVYEFNGDDDLWVYVDGVLMLDIGGIHDAHSGSINFATGAITYDSAVSGTTIKAQFQAAGVFPDGSAWDDSKVSEYFNGNTLKYITTHNFKMFYMERGAGASNLKMKFNLEVIPTYEVNFNKVTTQGAALAGAEFEIRDDSDSSKVYNVTSDSDGRVSVRLHEGTYTMTETQTPTGYLAASGTWKITVNADGTYTITKNGRPIDKGSDSVYKIVNKGQHEDAEANLTTSKTVKVTDYNKREYEITLGASTSGREAGTEAKAASVVLVLDRSGSMGADGMTALVNAADTFIDTLKTASPDSQVAVVYFNGTQDEDDNTTTSKNFTKLNTDEKVKSIKDFLSNNGYSYGGTPMGDALEKAKGLLDADQTGNQKYVLFFTDGLPGHSSDDAFNCMVANSAVNCATDIKANATIYTVGYHLSGTLYWHKGDSATSSAGRDHGGYYNPYFGGSCKNHDLSTSASDFLEKYIATSVQEGSNSKYAYTVDKTDDLEAEFKKLAAQIGAYYSINAEKIVDVIDARFELTEAGRKELVGDVEATTNEDGSKTYVKETLKDNVVVGTVKITENTDGTTTIEWTGTEAHIGNKDNREDPAWERKIGVVAKADFIGGNAVTTNTGDSGVFVNENTTKMFPKPTVNVKALSLEITDKAITVYKGDALQPQAYYNQLAQTIKVVELDGKTKTLTGVKPVNNNKTQVSLPALTDAQKNELENKKTLTIGDGDNPEYKYIYPGTSDAVGYFKYIYTIPETPGGSINNHKAGNAASPAEKYNLEVVFVPYTVEQRVAQNSGITPPAADGGTVVSGNLTASADYIVNIIDGSIEITKVLETEPKGENGDTFTFTVTGPNNFSKDVSVTVTKDQVDGKYMATYEGNELKHLARGEYTVTEKTVAGYDVKSIENAENATNTKYVLNNPNDIHFTMGTVVENNVDVNVIKNYTYDPEDGGTLGKAIFTNEPVYSDWQIIKVSASSHDVRLAGAIFELQSTTDETVKYYGKSENAGIVEWYRNYQKDTGEVSDKIEIPDKLPEGTYTLKEIKAPTGYVLSSNTYTLQITKTGALKAVKVNDTELTPELQENGEYHILIENAVIYNLPNSGGSGIYWFSICGMLLMMAAAWIIYKNKCREVLVK</sequence>
<dbReference type="SMART" id="SM00327">
    <property type="entry name" value="VWA"/>
    <property type="match status" value="1"/>
</dbReference>
<feature type="transmembrane region" description="Helical" evidence="3">
    <location>
        <begin position="1716"/>
        <end position="1735"/>
    </location>
</feature>
<dbReference type="Gene3D" id="2.60.40.10">
    <property type="entry name" value="Immunoglobulins"/>
    <property type="match status" value="2"/>
</dbReference>
<dbReference type="Pfam" id="PF17802">
    <property type="entry name" value="SpaA"/>
    <property type="match status" value="2"/>
</dbReference>
<reference evidence="6 7" key="2">
    <citation type="submission" date="2010-03" db="EMBL/GenBank/DDBJ databases">
        <authorList>
            <person name="Pajon A."/>
        </authorList>
    </citation>
    <scope>NUCLEOTIDE SEQUENCE [LARGE SCALE GENOMIC DNA]</scope>
    <source>
        <strain evidence="6 7">GD/7</strain>
    </source>
</reference>
<dbReference type="HOGENOM" id="CLU_236550_0_0_9"/>
<keyword evidence="3" id="KW-1133">Transmembrane helix</keyword>
<organism evidence="6 7">
    <name type="scientific">Coprococcus catus GD/7</name>
    <dbReference type="NCBI Taxonomy" id="717962"/>
    <lineage>
        <taxon>Bacteria</taxon>
        <taxon>Bacillati</taxon>
        <taxon>Bacillota</taxon>
        <taxon>Clostridia</taxon>
        <taxon>Lachnospirales</taxon>
        <taxon>Lachnospiraceae</taxon>
        <taxon>Coprococcus</taxon>
    </lineage>
</organism>
<name>D4JAR5_9FIRM</name>
<evidence type="ECO:0000256" key="2">
    <source>
        <dbReference type="SAM" id="MobiDB-lite"/>
    </source>
</evidence>
<feature type="region of interest" description="Disordered" evidence="2">
    <location>
        <begin position="42"/>
        <end position="91"/>
    </location>
</feature>
<feature type="chain" id="PRO_5039732509" evidence="4">
    <location>
        <begin position="33"/>
        <end position="1745"/>
    </location>
</feature>
<evidence type="ECO:0000313" key="6">
    <source>
        <dbReference type="EMBL" id="CBK81436.1"/>
    </source>
</evidence>
<feature type="signal peptide" evidence="4">
    <location>
        <begin position="1"/>
        <end position="32"/>
    </location>
</feature>
<feature type="coiled-coil region" evidence="1">
    <location>
        <begin position="167"/>
        <end position="194"/>
    </location>
</feature>
<keyword evidence="3" id="KW-0472">Membrane</keyword>
<accession>D4JAR5</accession>
<dbReference type="SUPFAM" id="SSF53300">
    <property type="entry name" value="vWA-like"/>
    <property type="match status" value="1"/>
</dbReference>
<keyword evidence="4" id="KW-0732">Signal</keyword>
<dbReference type="InterPro" id="IPR013783">
    <property type="entry name" value="Ig-like_fold"/>
</dbReference>
<evidence type="ECO:0000256" key="1">
    <source>
        <dbReference type="SAM" id="Coils"/>
    </source>
</evidence>
<evidence type="ECO:0000256" key="3">
    <source>
        <dbReference type="SAM" id="Phobius"/>
    </source>
</evidence>
<dbReference type="CDD" id="cd00198">
    <property type="entry name" value="vWFA"/>
    <property type="match status" value="1"/>
</dbReference>
<feature type="domain" description="VWFA" evidence="5">
    <location>
        <begin position="887"/>
        <end position="1039"/>
    </location>
</feature>
<keyword evidence="3" id="KW-0812">Transmembrane</keyword>
<proteinExistence type="predicted"/>
<evidence type="ECO:0000259" key="5">
    <source>
        <dbReference type="PROSITE" id="PS50234"/>
    </source>
</evidence>
<dbReference type="EMBL" id="FP929038">
    <property type="protein sequence ID" value="CBK81436.1"/>
    <property type="molecule type" value="Genomic_DNA"/>
</dbReference>
<dbReference type="KEGG" id="cct:CC1_28320"/>
<dbReference type="Proteomes" id="UP000008798">
    <property type="component" value="Chromosome"/>
</dbReference>
<dbReference type="Pfam" id="PF00092">
    <property type="entry name" value="VWA"/>
    <property type="match status" value="1"/>
</dbReference>
<dbReference type="InterPro" id="IPR002035">
    <property type="entry name" value="VWF_A"/>
</dbReference>
<dbReference type="InterPro" id="IPR036465">
    <property type="entry name" value="vWFA_dom_sf"/>
</dbReference>
<keyword evidence="1" id="KW-0175">Coiled coil</keyword>
<dbReference type="STRING" id="717962.CC1_28320"/>
<evidence type="ECO:0000256" key="4">
    <source>
        <dbReference type="SAM" id="SignalP"/>
    </source>
</evidence>
<evidence type="ECO:0000313" key="7">
    <source>
        <dbReference type="Proteomes" id="UP000008798"/>
    </source>
</evidence>
<dbReference type="Gene3D" id="3.40.50.410">
    <property type="entry name" value="von Willebrand factor, type A domain"/>
    <property type="match status" value="1"/>
</dbReference>
<gene>
    <name evidence="6" type="ORF">CC1_28320</name>
</gene>
<reference evidence="6 7" key="1">
    <citation type="submission" date="2010-03" db="EMBL/GenBank/DDBJ databases">
        <title>The genome sequence of Coprococcus catus GD/7.</title>
        <authorList>
            <consortium name="metaHIT consortium -- http://www.metahit.eu/"/>
            <person name="Pajon A."/>
            <person name="Turner K."/>
            <person name="Parkhill J."/>
            <person name="Duncan S."/>
            <person name="Flint H."/>
        </authorList>
    </citation>
    <scope>NUCLEOTIDE SEQUENCE [LARGE SCALE GENOMIC DNA]</scope>
    <source>
        <strain evidence="6 7">GD/7</strain>
    </source>
</reference>
<dbReference type="PROSITE" id="PS50234">
    <property type="entry name" value="VWFA"/>
    <property type="match status" value="1"/>
</dbReference>